<dbReference type="EMBL" id="FOHQ01000003">
    <property type="protein sequence ID" value="SES83736.1"/>
    <property type="molecule type" value="Genomic_DNA"/>
</dbReference>
<organism evidence="1 2">
    <name type="scientific">Methanococcoides vulcani</name>
    <dbReference type="NCBI Taxonomy" id="1353158"/>
    <lineage>
        <taxon>Archaea</taxon>
        <taxon>Methanobacteriati</taxon>
        <taxon>Methanobacteriota</taxon>
        <taxon>Stenosarchaea group</taxon>
        <taxon>Methanomicrobia</taxon>
        <taxon>Methanosarcinales</taxon>
        <taxon>Methanosarcinaceae</taxon>
        <taxon>Methanococcoides</taxon>
    </lineage>
</organism>
<gene>
    <name evidence="1" type="ORF">SAMN04488587_1178</name>
</gene>
<evidence type="ECO:0000313" key="2">
    <source>
        <dbReference type="Proteomes" id="UP000243338"/>
    </source>
</evidence>
<name>A0A1H9ZPZ4_9EURY</name>
<dbReference type="STRING" id="1353158.SAMN04488587_1178"/>
<reference evidence="2" key="1">
    <citation type="submission" date="2016-10" db="EMBL/GenBank/DDBJ databases">
        <authorList>
            <person name="Varghese N."/>
            <person name="Submissions S."/>
        </authorList>
    </citation>
    <scope>NUCLEOTIDE SEQUENCE [LARGE SCALE GENOMIC DNA]</scope>
    <source>
        <strain evidence="2">SLH 33</strain>
    </source>
</reference>
<sequence>MSWLCNDYVMPIKYKKESIHATVSPYVKKKAEELVATEEFSSMSDLVNIALAEFIGKYAKETEARDESSDIKVLENRFNELINALTETDKEKIRDLVKPAGGCEAKEPIVISESVEKVKFK</sequence>
<evidence type="ECO:0000313" key="1">
    <source>
        <dbReference type="EMBL" id="SES83736.1"/>
    </source>
</evidence>
<dbReference type="Proteomes" id="UP000243338">
    <property type="component" value="Unassembled WGS sequence"/>
</dbReference>
<protein>
    <submittedName>
        <fullName evidence="1">Uncharacterized protein</fullName>
    </submittedName>
</protein>
<keyword evidence="2" id="KW-1185">Reference proteome</keyword>
<dbReference type="AlphaFoldDB" id="A0A1H9ZPZ4"/>
<proteinExistence type="predicted"/>
<accession>A0A1H9ZPZ4</accession>